<dbReference type="Proteomes" id="UP000314294">
    <property type="component" value="Unassembled WGS sequence"/>
</dbReference>
<feature type="region of interest" description="Disordered" evidence="1">
    <location>
        <begin position="247"/>
        <end position="279"/>
    </location>
</feature>
<protein>
    <submittedName>
        <fullName evidence="2">Uncharacterized protein</fullName>
    </submittedName>
</protein>
<dbReference type="EMBL" id="SRLO01000620">
    <property type="protein sequence ID" value="TNN50366.1"/>
    <property type="molecule type" value="Genomic_DNA"/>
</dbReference>
<sequence length="279" mass="31150">MGGLDLQDVNALWPTTHPQSVGDHVATLEGAVEQIPGQFLEKSPSGPKGNVLNGPLVLLHALDDLREKHARRHYARDATSCYPSPLHHNVRLYLLQCVDVHPVSLYDSDVRRENLKTFGVLHRLKLLTQDLQNLTEVQRREALSFQACFEILVEGRAELAAGPHLQDGIERVSRVGPDHQRGVGTARLDQRPEVFSPDLLAGVVDVVAVADDGYRHVGELLDDVLEGIFLMRSNAVFMIGADMMKRSEEERGERQSRRAVKREGDGEEREREIALGKQI</sequence>
<accession>A0A4Z2G9X9</accession>
<gene>
    <name evidence="2" type="ORF">EYF80_039448</name>
</gene>
<evidence type="ECO:0000313" key="3">
    <source>
        <dbReference type="Proteomes" id="UP000314294"/>
    </source>
</evidence>
<evidence type="ECO:0000313" key="2">
    <source>
        <dbReference type="EMBL" id="TNN50366.1"/>
    </source>
</evidence>
<keyword evidence="3" id="KW-1185">Reference proteome</keyword>
<name>A0A4Z2G9X9_9TELE</name>
<organism evidence="2 3">
    <name type="scientific">Liparis tanakae</name>
    <name type="common">Tanaka's snailfish</name>
    <dbReference type="NCBI Taxonomy" id="230148"/>
    <lineage>
        <taxon>Eukaryota</taxon>
        <taxon>Metazoa</taxon>
        <taxon>Chordata</taxon>
        <taxon>Craniata</taxon>
        <taxon>Vertebrata</taxon>
        <taxon>Euteleostomi</taxon>
        <taxon>Actinopterygii</taxon>
        <taxon>Neopterygii</taxon>
        <taxon>Teleostei</taxon>
        <taxon>Neoteleostei</taxon>
        <taxon>Acanthomorphata</taxon>
        <taxon>Eupercaria</taxon>
        <taxon>Perciformes</taxon>
        <taxon>Cottioidei</taxon>
        <taxon>Cottales</taxon>
        <taxon>Liparidae</taxon>
        <taxon>Liparis</taxon>
    </lineage>
</organism>
<evidence type="ECO:0000256" key="1">
    <source>
        <dbReference type="SAM" id="MobiDB-lite"/>
    </source>
</evidence>
<proteinExistence type="predicted"/>
<comment type="caution">
    <text evidence="2">The sequence shown here is derived from an EMBL/GenBank/DDBJ whole genome shotgun (WGS) entry which is preliminary data.</text>
</comment>
<dbReference type="AlphaFoldDB" id="A0A4Z2G9X9"/>
<reference evidence="2 3" key="1">
    <citation type="submission" date="2019-03" db="EMBL/GenBank/DDBJ databases">
        <title>First draft genome of Liparis tanakae, snailfish: a comprehensive survey of snailfish specific genes.</title>
        <authorList>
            <person name="Kim W."/>
            <person name="Song I."/>
            <person name="Jeong J.-H."/>
            <person name="Kim D."/>
            <person name="Kim S."/>
            <person name="Ryu S."/>
            <person name="Song J.Y."/>
            <person name="Lee S.K."/>
        </authorList>
    </citation>
    <scope>NUCLEOTIDE SEQUENCE [LARGE SCALE GENOMIC DNA]</scope>
    <source>
        <tissue evidence="2">Muscle</tissue>
    </source>
</reference>